<gene>
    <name evidence="1" type="ORF">GCM10011573_22830</name>
</gene>
<reference evidence="2" key="1">
    <citation type="journal article" date="2019" name="Int. J. Syst. Evol. Microbiol.">
        <title>The Global Catalogue of Microorganisms (GCM) 10K type strain sequencing project: providing services to taxonomists for standard genome sequencing and annotation.</title>
        <authorList>
            <consortium name="The Broad Institute Genomics Platform"/>
            <consortium name="The Broad Institute Genome Sequencing Center for Infectious Disease"/>
            <person name="Wu L."/>
            <person name="Ma J."/>
        </authorList>
    </citation>
    <scope>NUCLEOTIDE SEQUENCE [LARGE SCALE GENOMIC DNA]</scope>
    <source>
        <strain evidence="2">CGMCC 1.15942</strain>
    </source>
</reference>
<accession>A0ABQ1P814</accession>
<protein>
    <submittedName>
        <fullName evidence="1">Uncharacterized protein</fullName>
    </submittedName>
</protein>
<dbReference type="RefSeq" id="WP_088270119.1">
    <property type="nucleotide sequence ID" value="NZ_BMKI01000004.1"/>
</dbReference>
<evidence type="ECO:0000313" key="1">
    <source>
        <dbReference type="EMBL" id="GGC92654.1"/>
    </source>
</evidence>
<name>A0ABQ1P814_9ENTE</name>
<comment type="caution">
    <text evidence="1">The sequence shown here is derived from an EMBL/GenBank/DDBJ whole genome shotgun (WGS) entry which is preliminary data.</text>
</comment>
<keyword evidence="2" id="KW-1185">Reference proteome</keyword>
<dbReference type="Proteomes" id="UP000630615">
    <property type="component" value="Unassembled WGS sequence"/>
</dbReference>
<dbReference type="EMBL" id="BMKI01000004">
    <property type="protein sequence ID" value="GGC92654.1"/>
    <property type="molecule type" value="Genomic_DNA"/>
</dbReference>
<sequence length="518" mass="60254">MIIVGKYNKAANSSMLYEKRQAMEKELYDHKLFKLSNEQAAEIIFKKIGSVHRLIMLDENIFKKILGLDFPSFELIDFFQCALFEIFKGINLINNGIIDENVSITVDEFLPLMASAYKLSLYKKYESFHAKDIVKLSIKKNGDLNFNYVNGDSVKYNITYDVFFKNLETKSIIADVNRNELIDYHEAMDITHEKMFQTNADIQFDGFNLEDYKVFTTFLNRIAVDELMNNVIIVNQSGFINKSLVEWTNLISENTILEKQVVSSILEFLTFDFSNNRSDISLSYFVPINNQLFFLPSFFMLQRLDSNIFRLLNVKNSKKFSSEQKKFEKQQIEYLKNNLPKNVLIAEGKKALPGVDLLVYNPFQEDLQVIELKFKIPIDSPQEIIKLDKSNISKALEQNIKAREFISDSILEEYFGERFSCKKPKKINYFTLTNYSIGLGTTVKLPSPILLVDHYLKCMNTVMGNSMVNYALENIDKGLPRKIKNKYSKISLFEETFIFPIFFAEFININEFISDFLI</sequence>
<evidence type="ECO:0000313" key="2">
    <source>
        <dbReference type="Proteomes" id="UP000630615"/>
    </source>
</evidence>
<organism evidence="1 2">
    <name type="scientific">Enterococcus wangshanyuanii</name>
    <dbReference type="NCBI Taxonomy" id="2005703"/>
    <lineage>
        <taxon>Bacteria</taxon>
        <taxon>Bacillati</taxon>
        <taxon>Bacillota</taxon>
        <taxon>Bacilli</taxon>
        <taxon>Lactobacillales</taxon>
        <taxon>Enterococcaceae</taxon>
        <taxon>Enterococcus</taxon>
    </lineage>
</organism>
<proteinExistence type="predicted"/>